<dbReference type="GO" id="GO:0005769">
    <property type="term" value="C:early endosome"/>
    <property type="evidence" value="ECO:0007669"/>
    <property type="project" value="TreeGrafter"/>
</dbReference>
<evidence type="ECO:0000313" key="6">
    <source>
        <dbReference type="Proteomes" id="UP000678393"/>
    </source>
</evidence>
<keyword evidence="6" id="KW-1185">Reference proteome</keyword>
<dbReference type="CDD" id="cd04591">
    <property type="entry name" value="CBS_pair_voltage-gated_CLC_euk_bac"/>
    <property type="match status" value="1"/>
</dbReference>
<reference evidence="5" key="1">
    <citation type="submission" date="2021-04" db="EMBL/GenBank/DDBJ databases">
        <authorList>
            <consortium name="Molecular Ecology Group"/>
        </authorList>
    </citation>
    <scope>NUCLEOTIDE SEQUENCE</scope>
</reference>
<dbReference type="Gene3D" id="3.90.1280.20">
    <property type="match status" value="1"/>
</dbReference>
<dbReference type="GO" id="GO:0005886">
    <property type="term" value="C:plasma membrane"/>
    <property type="evidence" value="ECO:0007669"/>
    <property type="project" value="TreeGrafter"/>
</dbReference>
<dbReference type="PROSITE" id="PS51371">
    <property type="entry name" value="CBS"/>
    <property type="match status" value="1"/>
</dbReference>
<keyword evidence="3" id="KW-0129">CBS domain</keyword>
<name>A0A8S4AD90_9EUPU</name>
<evidence type="ECO:0000256" key="3">
    <source>
        <dbReference type="PROSITE-ProRule" id="PRU00703"/>
    </source>
</evidence>
<dbReference type="AlphaFoldDB" id="A0A8S4AD90"/>
<sequence>MTVEQVEALMSYTEHNGFPVVVSKESQYLVGFVLRRDIILAIASARKRSEGVVSSSVIYFTSSIPINHQGPAPLKLYKILDMAPVTITDQTPMEIVVEMFRKLGIRQTLVTHKGRLLGIITKKDVLRHIAQLQNQDPDSILFN</sequence>
<proteinExistence type="predicted"/>
<gene>
    <name evidence="5" type="ORF">CUNI_LOCUS22414</name>
</gene>
<dbReference type="GO" id="GO:0005794">
    <property type="term" value="C:Golgi apparatus"/>
    <property type="evidence" value="ECO:0007669"/>
    <property type="project" value="TreeGrafter"/>
</dbReference>
<dbReference type="Gene3D" id="3.10.580.20">
    <property type="match status" value="1"/>
</dbReference>
<dbReference type="PANTHER" id="PTHR45711">
    <property type="entry name" value="CHLORIDE CHANNEL PROTEIN"/>
    <property type="match status" value="1"/>
</dbReference>
<dbReference type="GO" id="GO:0005247">
    <property type="term" value="F:voltage-gated chloride channel activity"/>
    <property type="evidence" value="ECO:0007669"/>
    <property type="project" value="TreeGrafter"/>
</dbReference>
<dbReference type="OrthoDB" id="44789at2759"/>
<evidence type="ECO:0000256" key="2">
    <source>
        <dbReference type="ARBA" id="ARBA00023065"/>
    </source>
</evidence>
<dbReference type="PANTHER" id="PTHR45711:SF6">
    <property type="entry name" value="CHLORIDE CHANNEL PROTEIN"/>
    <property type="match status" value="1"/>
</dbReference>
<dbReference type="GO" id="GO:0010008">
    <property type="term" value="C:endosome membrane"/>
    <property type="evidence" value="ECO:0007669"/>
    <property type="project" value="UniProtKB-SubCell"/>
</dbReference>
<comment type="caution">
    <text evidence="5">The sequence shown here is derived from an EMBL/GenBank/DDBJ whole genome shotgun (WGS) entry which is preliminary data.</text>
</comment>
<dbReference type="SUPFAM" id="SSF54631">
    <property type="entry name" value="CBS-domain pair"/>
    <property type="match status" value="1"/>
</dbReference>
<protein>
    <recommendedName>
        <fullName evidence="4">CBS domain-containing protein</fullName>
    </recommendedName>
</protein>
<comment type="subcellular location">
    <subcellularLocation>
        <location evidence="1">Endosome membrane</location>
        <topology evidence="1">Multi-pass membrane protein</topology>
    </subcellularLocation>
</comment>
<keyword evidence="2" id="KW-0813">Transport</keyword>
<dbReference type="InterPro" id="IPR000644">
    <property type="entry name" value="CBS_dom"/>
</dbReference>
<dbReference type="FunFam" id="3.90.1280.20:FF:000003">
    <property type="entry name" value="Chloride channel protein"/>
    <property type="match status" value="1"/>
</dbReference>
<dbReference type="Proteomes" id="UP000678393">
    <property type="component" value="Unassembled WGS sequence"/>
</dbReference>
<feature type="domain" description="CBS" evidence="4">
    <location>
        <begin position="80"/>
        <end position="139"/>
    </location>
</feature>
<dbReference type="InterPro" id="IPR046342">
    <property type="entry name" value="CBS_dom_sf"/>
</dbReference>
<evidence type="ECO:0000313" key="5">
    <source>
        <dbReference type="EMBL" id="CAG5136856.1"/>
    </source>
</evidence>
<evidence type="ECO:0000259" key="4">
    <source>
        <dbReference type="PROSITE" id="PS51371"/>
    </source>
</evidence>
<accession>A0A8S4AD90</accession>
<dbReference type="EMBL" id="CAJHNH020008581">
    <property type="protein sequence ID" value="CAG5136856.1"/>
    <property type="molecule type" value="Genomic_DNA"/>
</dbReference>
<dbReference type="Pfam" id="PF00571">
    <property type="entry name" value="CBS"/>
    <property type="match status" value="2"/>
</dbReference>
<dbReference type="SMART" id="SM00116">
    <property type="entry name" value="CBS"/>
    <property type="match status" value="2"/>
</dbReference>
<organism evidence="5 6">
    <name type="scientific">Candidula unifasciata</name>
    <dbReference type="NCBI Taxonomy" id="100452"/>
    <lineage>
        <taxon>Eukaryota</taxon>
        <taxon>Metazoa</taxon>
        <taxon>Spiralia</taxon>
        <taxon>Lophotrochozoa</taxon>
        <taxon>Mollusca</taxon>
        <taxon>Gastropoda</taxon>
        <taxon>Heterobranchia</taxon>
        <taxon>Euthyneura</taxon>
        <taxon>Panpulmonata</taxon>
        <taxon>Eupulmonata</taxon>
        <taxon>Stylommatophora</taxon>
        <taxon>Helicina</taxon>
        <taxon>Helicoidea</taxon>
        <taxon>Geomitridae</taxon>
        <taxon>Candidula</taxon>
    </lineage>
</organism>
<keyword evidence="2" id="KW-0406">Ion transport</keyword>
<dbReference type="GO" id="GO:0008021">
    <property type="term" value="C:synaptic vesicle"/>
    <property type="evidence" value="ECO:0007669"/>
    <property type="project" value="TreeGrafter"/>
</dbReference>
<evidence type="ECO:0000256" key="1">
    <source>
        <dbReference type="ARBA" id="ARBA00004337"/>
    </source>
</evidence>